<dbReference type="Proteomes" id="UP001176521">
    <property type="component" value="Unassembled WGS sequence"/>
</dbReference>
<dbReference type="InterPro" id="IPR005746">
    <property type="entry name" value="Thioredoxin"/>
</dbReference>
<dbReference type="Pfam" id="PF00085">
    <property type="entry name" value="Thioredoxin"/>
    <property type="match status" value="1"/>
</dbReference>
<dbReference type="PANTHER" id="PTHR10438:SF468">
    <property type="entry name" value="THIOREDOXIN-1-RELATED"/>
    <property type="match status" value="1"/>
</dbReference>
<dbReference type="EMBL" id="JAPDMQ010000252">
    <property type="protein sequence ID" value="KAK0529113.1"/>
    <property type="molecule type" value="Genomic_DNA"/>
</dbReference>
<sequence length="108" mass="12303">MTVTEIKSLRQFQQINAGPDKIVIYSKASWCRPCETIGPYFDKLAAEHGSSIHFYFFDVDEVEDLPEELGIRSMPTFVYLRDGIPRGQVVGANTDKLDEFIDRTLKDA</sequence>
<accession>A0AAN6G9V5</accession>
<evidence type="ECO:0000259" key="5">
    <source>
        <dbReference type="PROSITE" id="PS51352"/>
    </source>
</evidence>
<keyword evidence="4" id="KW-0676">Redox-active center</keyword>
<comment type="caution">
    <text evidence="6">The sequence shown here is derived from an EMBL/GenBank/DDBJ whole genome shotgun (WGS) entry which is preliminary data.</text>
</comment>
<dbReference type="PROSITE" id="PS51352">
    <property type="entry name" value="THIOREDOXIN_2"/>
    <property type="match status" value="1"/>
</dbReference>
<dbReference type="Gene3D" id="3.40.30.10">
    <property type="entry name" value="Glutaredoxin"/>
    <property type="match status" value="1"/>
</dbReference>
<evidence type="ECO:0000256" key="2">
    <source>
        <dbReference type="ARBA" id="ARBA00038353"/>
    </source>
</evidence>
<protein>
    <recommendedName>
        <fullName evidence="3">Thioredoxin</fullName>
    </recommendedName>
</protein>
<evidence type="ECO:0000256" key="3">
    <source>
        <dbReference type="PIRNR" id="PIRNR000077"/>
    </source>
</evidence>
<dbReference type="PANTHER" id="PTHR10438">
    <property type="entry name" value="THIOREDOXIN"/>
    <property type="match status" value="1"/>
</dbReference>
<dbReference type="InterPro" id="IPR050620">
    <property type="entry name" value="Thioredoxin_H-type-like"/>
</dbReference>
<dbReference type="AlphaFoldDB" id="A0AAN6G9V5"/>
<comment type="similarity">
    <text evidence="2">Belongs to the thioredoxin family. Plant H-type subfamily.</text>
</comment>
<dbReference type="GO" id="GO:0015035">
    <property type="term" value="F:protein-disulfide reductase activity"/>
    <property type="evidence" value="ECO:0007669"/>
    <property type="project" value="InterPro"/>
</dbReference>
<feature type="domain" description="Thioredoxin" evidence="5">
    <location>
        <begin position="1"/>
        <end position="106"/>
    </location>
</feature>
<evidence type="ECO:0000313" key="6">
    <source>
        <dbReference type="EMBL" id="KAK0529113.1"/>
    </source>
</evidence>
<keyword evidence="1 4" id="KW-1015">Disulfide bond</keyword>
<dbReference type="InterPro" id="IPR036249">
    <property type="entry name" value="Thioredoxin-like_sf"/>
</dbReference>
<evidence type="ECO:0000313" key="7">
    <source>
        <dbReference type="Proteomes" id="UP001176521"/>
    </source>
</evidence>
<evidence type="ECO:0000256" key="1">
    <source>
        <dbReference type="ARBA" id="ARBA00023157"/>
    </source>
</evidence>
<evidence type="ECO:0000256" key="4">
    <source>
        <dbReference type="PIRSR" id="PIRSR000077-4"/>
    </source>
</evidence>
<gene>
    <name evidence="6" type="ORF">OC842_004332</name>
</gene>
<keyword evidence="7" id="KW-1185">Reference proteome</keyword>
<name>A0AAN6G9V5_9BASI</name>
<reference evidence="6" key="1">
    <citation type="journal article" date="2023" name="PhytoFront">
        <title>Draft Genome Resources of Seven Strains of Tilletia horrida, Causal Agent of Kernel Smut of Rice.</title>
        <authorList>
            <person name="Khanal S."/>
            <person name="Antony Babu S."/>
            <person name="Zhou X.G."/>
        </authorList>
    </citation>
    <scope>NUCLEOTIDE SEQUENCE</scope>
    <source>
        <strain evidence="6">TX3</strain>
    </source>
</reference>
<dbReference type="PROSITE" id="PS51354">
    <property type="entry name" value="GLUTAREDOXIN_2"/>
    <property type="match status" value="1"/>
</dbReference>
<organism evidence="6 7">
    <name type="scientific">Tilletia horrida</name>
    <dbReference type="NCBI Taxonomy" id="155126"/>
    <lineage>
        <taxon>Eukaryota</taxon>
        <taxon>Fungi</taxon>
        <taxon>Dikarya</taxon>
        <taxon>Basidiomycota</taxon>
        <taxon>Ustilaginomycotina</taxon>
        <taxon>Exobasidiomycetes</taxon>
        <taxon>Tilletiales</taxon>
        <taxon>Tilletiaceae</taxon>
        <taxon>Tilletia</taxon>
    </lineage>
</organism>
<dbReference type="PIRSF" id="PIRSF000077">
    <property type="entry name" value="Thioredoxin"/>
    <property type="match status" value="1"/>
</dbReference>
<dbReference type="InterPro" id="IPR013766">
    <property type="entry name" value="Thioredoxin_domain"/>
</dbReference>
<dbReference type="SUPFAM" id="SSF52833">
    <property type="entry name" value="Thioredoxin-like"/>
    <property type="match status" value="1"/>
</dbReference>
<feature type="disulfide bond" description="Redox-active" evidence="4">
    <location>
        <begin position="31"/>
        <end position="34"/>
    </location>
</feature>
<dbReference type="CDD" id="cd02947">
    <property type="entry name" value="TRX_family"/>
    <property type="match status" value="1"/>
</dbReference>
<proteinExistence type="inferred from homology"/>